<feature type="transmembrane region" description="Helical" evidence="1">
    <location>
        <begin position="162"/>
        <end position="183"/>
    </location>
</feature>
<feature type="transmembrane region" description="Helical" evidence="1">
    <location>
        <begin position="16"/>
        <end position="40"/>
    </location>
</feature>
<dbReference type="KEGG" id="fpf:DCC35_07895"/>
<dbReference type="Proteomes" id="UP000298616">
    <property type="component" value="Chromosome"/>
</dbReference>
<dbReference type="AlphaFoldDB" id="A0A4D7JGF7"/>
<reference evidence="2 3" key="1">
    <citation type="submission" date="2018-04" db="EMBL/GenBank/DDBJ databases">
        <title>Complete genome uncultured novel isolate.</title>
        <authorList>
            <person name="Merlino G."/>
        </authorList>
    </citation>
    <scope>NUCLEOTIDE SEQUENCE [LARGE SCALE GENOMIC DNA]</scope>
    <source>
        <strain evidence="3">R1DC9</strain>
    </source>
</reference>
<dbReference type="Gene3D" id="1.20.1300.10">
    <property type="entry name" value="Fumarate reductase/succinate dehydrogenase, transmembrane subunit"/>
    <property type="match status" value="1"/>
</dbReference>
<evidence type="ECO:0000256" key="1">
    <source>
        <dbReference type="SAM" id="Phobius"/>
    </source>
</evidence>
<evidence type="ECO:0000313" key="2">
    <source>
        <dbReference type="EMBL" id="QCK14671.1"/>
    </source>
</evidence>
<dbReference type="InterPro" id="IPR011138">
    <property type="entry name" value="Cytochrome_b-558"/>
</dbReference>
<protein>
    <submittedName>
        <fullName evidence="2">Succinate dehydrogenase</fullName>
    </submittedName>
</protein>
<keyword evidence="1" id="KW-0812">Transmembrane</keyword>
<dbReference type="InterPro" id="IPR034804">
    <property type="entry name" value="SQR/QFR_C/D"/>
</dbReference>
<keyword evidence="1" id="KW-0472">Membrane</keyword>
<evidence type="ECO:0000313" key="3">
    <source>
        <dbReference type="Proteomes" id="UP000298616"/>
    </source>
</evidence>
<keyword evidence="1" id="KW-1133">Transmembrane helix</keyword>
<dbReference type="SUPFAM" id="SSF81343">
    <property type="entry name" value="Fumarate reductase respiratory complex transmembrane subunits"/>
    <property type="match status" value="1"/>
</dbReference>
<dbReference type="RefSeq" id="WP_137090257.1">
    <property type="nucleotide sequence ID" value="NZ_CP028923.1"/>
</dbReference>
<sequence>MSWFVRTFGSTLGRKLLMALTGIFLILFLVVHLAGNLQLLIPDGGKSFNIYAETMGNNTFIQIVSKVNFALILLHIIVAIILTRYNSKARPVSYENFNGNANSTWSSRNMGVLGSVIFIFIAIHLSNFWWVFKYGEVPTTTLEDGSTVKNYFAVVNEGFSQLWIVGIYVLSMVFLAFHLAHGFQSAFQTLGLNHKKYTPAIKAVGKWFAILVPIGFAIIPIYMYFNNIS</sequence>
<dbReference type="CDD" id="cd03498">
    <property type="entry name" value="SQR_TypeB_2_TM"/>
    <property type="match status" value="1"/>
</dbReference>
<keyword evidence="3" id="KW-1185">Reference proteome</keyword>
<dbReference type="OrthoDB" id="9802842at2"/>
<proteinExistence type="predicted"/>
<dbReference type="NCBIfam" id="TIGR02046">
    <property type="entry name" value="sdhC_b558_fam"/>
    <property type="match status" value="1"/>
</dbReference>
<feature type="transmembrane region" description="Helical" evidence="1">
    <location>
        <begin position="204"/>
        <end position="225"/>
    </location>
</feature>
<feature type="transmembrane region" description="Helical" evidence="1">
    <location>
        <begin position="112"/>
        <end position="132"/>
    </location>
</feature>
<organism evidence="2 3">
    <name type="scientific">Mangrovivirga cuniculi</name>
    <dbReference type="NCBI Taxonomy" id="2715131"/>
    <lineage>
        <taxon>Bacteria</taxon>
        <taxon>Pseudomonadati</taxon>
        <taxon>Bacteroidota</taxon>
        <taxon>Cytophagia</taxon>
        <taxon>Cytophagales</taxon>
        <taxon>Mangrovivirgaceae</taxon>
        <taxon>Mangrovivirga</taxon>
    </lineage>
</organism>
<dbReference type="EMBL" id="CP028923">
    <property type="protein sequence ID" value="QCK14671.1"/>
    <property type="molecule type" value="Genomic_DNA"/>
</dbReference>
<dbReference type="GO" id="GO:0016020">
    <property type="term" value="C:membrane"/>
    <property type="evidence" value="ECO:0007669"/>
    <property type="project" value="InterPro"/>
</dbReference>
<accession>A0A4D7JGF7</accession>
<feature type="transmembrane region" description="Helical" evidence="1">
    <location>
        <begin position="60"/>
        <end position="82"/>
    </location>
</feature>
<gene>
    <name evidence="2" type="ORF">DCC35_07895</name>
</gene>
<name>A0A4D7JGF7_9BACT</name>